<protein>
    <submittedName>
        <fullName evidence="1">Uncharacterized protein</fullName>
    </submittedName>
</protein>
<reference evidence="1" key="3">
    <citation type="submission" date="2025-08" db="UniProtKB">
        <authorList>
            <consortium name="Ensembl"/>
        </authorList>
    </citation>
    <scope>IDENTIFICATION</scope>
</reference>
<dbReference type="FunCoup" id="A0A3P8Y5E4">
    <property type="interactions" value="1"/>
</dbReference>
<keyword evidence="2" id="KW-1185">Reference proteome</keyword>
<dbReference type="AlphaFoldDB" id="A0A3P8Y5E4"/>
<dbReference type="Bgee" id="ENSELUG00000012199">
    <property type="expression patterns" value="Expressed in head kidney and 12 other cell types or tissues"/>
</dbReference>
<reference evidence="1" key="2">
    <citation type="submission" date="2020-02" db="EMBL/GenBank/DDBJ databases">
        <title>Esox lucius (northern pike) genome, fEsoLuc1, primary haplotype.</title>
        <authorList>
            <person name="Myers G."/>
            <person name="Karagic N."/>
            <person name="Meyer A."/>
            <person name="Pippel M."/>
            <person name="Reichard M."/>
            <person name="Winkler S."/>
            <person name="Tracey A."/>
            <person name="Sims Y."/>
            <person name="Howe K."/>
            <person name="Rhie A."/>
            <person name="Formenti G."/>
            <person name="Durbin R."/>
            <person name="Fedrigo O."/>
            <person name="Jarvis E.D."/>
        </authorList>
    </citation>
    <scope>NUCLEOTIDE SEQUENCE [LARGE SCALE GENOMIC DNA]</scope>
</reference>
<reference evidence="2" key="1">
    <citation type="journal article" date="2014" name="PLoS ONE">
        <title>The genome and linkage map of the northern pike (Esox lucius): conserved synteny revealed between the salmonid sister group and the Neoteleostei.</title>
        <authorList>
            <person name="Rondeau E.B."/>
            <person name="Minkley D.R."/>
            <person name="Leong J.S."/>
            <person name="Messmer A.M."/>
            <person name="Jantzen J.R."/>
            <person name="von Schalburg K.R."/>
            <person name="Lemon C."/>
            <person name="Bird N.H."/>
            <person name="Koop B.F."/>
        </authorList>
    </citation>
    <scope>NUCLEOTIDE SEQUENCE</scope>
</reference>
<evidence type="ECO:0000313" key="1">
    <source>
        <dbReference type="Ensembl" id="ENSELUP00000011912.2"/>
    </source>
</evidence>
<sequence>MMLHLEFNVKCRHYTCIFLRNIATILHIAPLRTKMMSLSRCMISLCTLNNLGHSMQFGDEKAGEATKDPHGIGKR</sequence>
<evidence type="ECO:0000313" key="2">
    <source>
        <dbReference type="Proteomes" id="UP000265140"/>
    </source>
</evidence>
<name>A0A3P8Y5E4_ESOLU</name>
<organism evidence="1 2">
    <name type="scientific">Esox lucius</name>
    <name type="common">Northern pike</name>
    <dbReference type="NCBI Taxonomy" id="8010"/>
    <lineage>
        <taxon>Eukaryota</taxon>
        <taxon>Metazoa</taxon>
        <taxon>Chordata</taxon>
        <taxon>Craniata</taxon>
        <taxon>Vertebrata</taxon>
        <taxon>Euteleostomi</taxon>
        <taxon>Actinopterygii</taxon>
        <taxon>Neopterygii</taxon>
        <taxon>Teleostei</taxon>
        <taxon>Protacanthopterygii</taxon>
        <taxon>Esociformes</taxon>
        <taxon>Esocidae</taxon>
        <taxon>Esox</taxon>
    </lineage>
</organism>
<accession>A0A3P8Y5E4</accession>
<proteinExistence type="predicted"/>
<dbReference type="InParanoid" id="A0A3P8Y5E4"/>
<reference evidence="1" key="4">
    <citation type="submission" date="2025-09" db="UniProtKB">
        <authorList>
            <consortium name="Ensembl"/>
        </authorList>
    </citation>
    <scope>IDENTIFICATION</scope>
</reference>
<dbReference type="Ensembl" id="ENSELUT00000037878.3">
    <property type="protein sequence ID" value="ENSELUP00000011912.2"/>
    <property type="gene ID" value="ENSELUG00000012199.3"/>
</dbReference>
<dbReference type="Proteomes" id="UP000265140">
    <property type="component" value="Chromosome 23"/>
</dbReference>